<keyword evidence="3" id="KW-0862">Zinc</keyword>
<dbReference type="PROSITE" id="PS01358">
    <property type="entry name" value="ZF_RANBP2_1"/>
    <property type="match status" value="1"/>
</dbReference>
<evidence type="ECO:0000313" key="5">
    <source>
        <dbReference type="EMBL" id="SVD14025.1"/>
    </source>
</evidence>
<gene>
    <name evidence="5" type="ORF">METZ01_LOCUS366879</name>
</gene>
<proteinExistence type="predicted"/>
<feature type="domain" description="RanBP2-type" evidence="4">
    <location>
        <begin position="74"/>
        <end position="104"/>
    </location>
</feature>
<accession>A0A382SX31</accession>
<evidence type="ECO:0000256" key="3">
    <source>
        <dbReference type="ARBA" id="ARBA00022833"/>
    </source>
</evidence>
<dbReference type="Pfam" id="PF09413">
    <property type="entry name" value="DUF2007"/>
    <property type="match status" value="1"/>
</dbReference>
<evidence type="ECO:0000259" key="4">
    <source>
        <dbReference type="PROSITE" id="PS50199"/>
    </source>
</evidence>
<sequence length="106" mass="12234">MKRVYTADNVAMAWHVRNLLEQHDIAAIVRNDKLYSVAGEMPVHECLPEVWVEEKLNVRRAEQIIRKLVIPVSEEGEEWNCGNCDEVNAASFDLCWNCQYTNDAID</sequence>
<keyword evidence="2" id="KW-0863">Zinc-finger</keyword>
<keyword evidence="1" id="KW-0479">Metal-binding</keyword>
<evidence type="ECO:0000256" key="2">
    <source>
        <dbReference type="ARBA" id="ARBA00022771"/>
    </source>
</evidence>
<reference evidence="5" key="1">
    <citation type="submission" date="2018-05" db="EMBL/GenBank/DDBJ databases">
        <authorList>
            <person name="Lanie J.A."/>
            <person name="Ng W.-L."/>
            <person name="Kazmierczak K.M."/>
            <person name="Andrzejewski T.M."/>
            <person name="Davidsen T.M."/>
            <person name="Wayne K.J."/>
            <person name="Tettelin H."/>
            <person name="Glass J.I."/>
            <person name="Rusch D."/>
            <person name="Podicherti R."/>
            <person name="Tsui H.-C.T."/>
            <person name="Winkler M.E."/>
        </authorList>
    </citation>
    <scope>NUCLEOTIDE SEQUENCE</scope>
</reference>
<name>A0A382SX31_9ZZZZ</name>
<dbReference type="InterPro" id="IPR001876">
    <property type="entry name" value="Znf_RanBP2"/>
</dbReference>
<evidence type="ECO:0000256" key="1">
    <source>
        <dbReference type="ARBA" id="ARBA00022723"/>
    </source>
</evidence>
<dbReference type="AlphaFoldDB" id="A0A382SX31"/>
<protein>
    <recommendedName>
        <fullName evidence="4">RanBP2-type domain-containing protein</fullName>
    </recommendedName>
</protein>
<dbReference type="InterPro" id="IPR018551">
    <property type="entry name" value="DUF2007"/>
</dbReference>
<dbReference type="GO" id="GO:0008270">
    <property type="term" value="F:zinc ion binding"/>
    <property type="evidence" value="ECO:0007669"/>
    <property type="project" value="UniProtKB-KW"/>
</dbReference>
<dbReference type="EMBL" id="UINC01131991">
    <property type="protein sequence ID" value="SVD14025.1"/>
    <property type="molecule type" value="Genomic_DNA"/>
</dbReference>
<organism evidence="5">
    <name type="scientific">marine metagenome</name>
    <dbReference type="NCBI Taxonomy" id="408172"/>
    <lineage>
        <taxon>unclassified sequences</taxon>
        <taxon>metagenomes</taxon>
        <taxon>ecological metagenomes</taxon>
    </lineage>
</organism>
<dbReference type="PROSITE" id="PS50199">
    <property type="entry name" value="ZF_RANBP2_2"/>
    <property type="match status" value="1"/>
</dbReference>